<dbReference type="AlphaFoldDB" id="A0A1J6JGV7"/>
<feature type="compositionally biased region" description="Polar residues" evidence="1">
    <location>
        <begin position="25"/>
        <end position="38"/>
    </location>
</feature>
<feature type="region of interest" description="Disordered" evidence="1">
    <location>
        <begin position="1"/>
        <end position="42"/>
    </location>
</feature>
<gene>
    <name evidence="2" type="ORF">A4A49_44569</name>
</gene>
<feature type="compositionally biased region" description="Basic and acidic residues" evidence="1">
    <location>
        <begin position="187"/>
        <end position="211"/>
    </location>
</feature>
<evidence type="ECO:0000313" key="3">
    <source>
        <dbReference type="Proteomes" id="UP000187609"/>
    </source>
</evidence>
<sequence length="577" mass="61890">MATAPSFTGGKPPDHPQNVRLLKANPTQQVSSKNNTPAGTDLHFGEAITVQKNRLGASNISQSNSVSKLEIPNRGDNSSSSGAPPHQILGNSTVEIVSSGEQKISGGAKMQAQGATDIQIKKGRYQNFCLDEKNTMAPSISHGYQSDASIYQIKETDFPAGQGVRRNANTNFGPVGQQFLIGNPSKTSKEHTGKDSDQFTKENDRDHQVASSDLRHLAGHGAPGIIGLHNQYQSVPLSQVSVSNAVAPILHGPIFSNIQKTTSEHCSFNSVRPIVNTQFRPIRRSLSTGDMSLACKDPTHQVSSQSNLGNGSLFLAKSPVSGELADHHVPGIIEHQNQCHSIPAPQVIDSNPSSQILHDPKCSNIKNAEQEHCSSASVRPNANQSFTSIPPNFMIGTHSIPSKDDICQGSAQEDTKLGHAEYPKSPDVPQFTSDGATAVLGSVLHPPNVQPKHQVTLPPQSKSPSQSPPAVVPDQADPASDVAVHNTPNHNPPKPDQNQKNPPFPNTLKISSNFEKPNIPKTQKKTKPISLKKLCNLLQIPQLPPPILSQTPIITKPNSLSILHHLLPQSPTLMSQD</sequence>
<feature type="region of interest" description="Disordered" evidence="1">
    <location>
        <begin position="441"/>
        <end position="527"/>
    </location>
</feature>
<keyword evidence="3" id="KW-1185">Reference proteome</keyword>
<accession>A0A1J6JGV7</accession>
<evidence type="ECO:0000313" key="2">
    <source>
        <dbReference type="EMBL" id="OIT08895.1"/>
    </source>
</evidence>
<evidence type="ECO:0000256" key="1">
    <source>
        <dbReference type="SAM" id="MobiDB-lite"/>
    </source>
</evidence>
<feature type="compositionally biased region" description="Low complexity" evidence="1">
    <location>
        <begin position="472"/>
        <end position="484"/>
    </location>
</feature>
<feature type="region of interest" description="Disordered" evidence="1">
    <location>
        <begin position="182"/>
        <end position="211"/>
    </location>
</feature>
<feature type="region of interest" description="Disordered" evidence="1">
    <location>
        <begin position="373"/>
        <end position="408"/>
    </location>
</feature>
<name>A0A1J6JGV7_NICAT</name>
<organism evidence="2 3">
    <name type="scientific">Nicotiana attenuata</name>
    <name type="common">Coyote tobacco</name>
    <dbReference type="NCBI Taxonomy" id="49451"/>
    <lineage>
        <taxon>Eukaryota</taxon>
        <taxon>Viridiplantae</taxon>
        <taxon>Streptophyta</taxon>
        <taxon>Embryophyta</taxon>
        <taxon>Tracheophyta</taxon>
        <taxon>Spermatophyta</taxon>
        <taxon>Magnoliopsida</taxon>
        <taxon>eudicotyledons</taxon>
        <taxon>Gunneridae</taxon>
        <taxon>Pentapetalae</taxon>
        <taxon>asterids</taxon>
        <taxon>lamiids</taxon>
        <taxon>Solanales</taxon>
        <taxon>Solanaceae</taxon>
        <taxon>Nicotianoideae</taxon>
        <taxon>Nicotianeae</taxon>
        <taxon>Nicotiana</taxon>
    </lineage>
</organism>
<feature type="compositionally biased region" description="Polar residues" evidence="1">
    <location>
        <begin position="373"/>
        <end position="390"/>
    </location>
</feature>
<reference evidence="2" key="1">
    <citation type="submission" date="2016-11" db="EMBL/GenBank/DDBJ databases">
        <title>The genome of Nicotiana attenuata.</title>
        <authorList>
            <person name="Xu S."/>
            <person name="Brockmoeller T."/>
            <person name="Gaquerel E."/>
            <person name="Navarro A."/>
            <person name="Kuhl H."/>
            <person name="Gase K."/>
            <person name="Ling Z."/>
            <person name="Zhou W."/>
            <person name="Kreitzer C."/>
            <person name="Stanke M."/>
            <person name="Tang H."/>
            <person name="Lyons E."/>
            <person name="Pandey P."/>
            <person name="Pandey S.P."/>
            <person name="Timmermann B."/>
            <person name="Baldwin I.T."/>
        </authorList>
    </citation>
    <scope>NUCLEOTIDE SEQUENCE [LARGE SCALE GENOMIC DNA]</scope>
    <source>
        <strain evidence="2">UT</strain>
    </source>
</reference>
<dbReference type="Gramene" id="OIT08895">
    <property type="protein sequence ID" value="OIT08895"/>
    <property type="gene ID" value="A4A49_44569"/>
</dbReference>
<feature type="region of interest" description="Disordered" evidence="1">
    <location>
        <begin position="55"/>
        <end position="89"/>
    </location>
</feature>
<proteinExistence type="predicted"/>
<dbReference type="EMBL" id="MJEQ01028265">
    <property type="protein sequence ID" value="OIT08895.1"/>
    <property type="molecule type" value="Genomic_DNA"/>
</dbReference>
<feature type="compositionally biased region" description="Polar residues" evidence="1">
    <location>
        <begin position="55"/>
        <end position="67"/>
    </location>
</feature>
<dbReference type="Proteomes" id="UP000187609">
    <property type="component" value="Unassembled WGS sequence"/>
</dbReference>
<protein>
    <submittedName>
        <fullName evidence="2">Uncharacterized protein</fullName>
    </submittedName>
</protein>
<comment type="caution">
    <text evidence="2">The sequence shown here is derived from an EMBL/GenBank/DDBJ whole genome shotgun (WGS) entry which is preliminary data.</text>
</comment>